<feature type="compositionally biased region" description="Acidic residues" evidence="1">
    <location>
        <begin position="38"/>
        <end position="49"/>
    </location>
</feature>
<dbReference type="EMBL" id="BRXZ01003752">
    <property type="protein sequence ID" value="GMH61178.1"/>
    <property type="molecule type" value="Genomic_DNA"/>
</dbReference>
<dbReference type="AlphaFoldDB" id="A0A9W7A1X2"/>
<reference evidence="2" key="1">
    <citation type="submission" date="2022-07" db="EMBL/GenBank/DDBJ databases">
        <title>Genome analysis of Parmales, a sister group of diatoms, reveals the evolutionary specialization of diatoms from phago-mixotrophs to photoautotrophs.</title>
        <authorList>
            <person name="Ban H."/>
            <person name="Sato S."/>
            <person name="Yoshikawa S."/>
            <person name="Kazumasa Y."/>
            <person name="Nakamura Y."/>
            <person name="Ichinomiya M."/>
            <person name="Saitoh K."/>
            <person name="Sato N."/>
            <person name="Blanc-Mathieu R."/>
            <person name="Endo H."/>
            <person name="Kuwata A."/>
            <person name="Ogata H."/>
        </authorList>
    </citation>
    <scope>NUCLEOTIDE SEQUENCE</scope>
</reference>
<feature type="compositionally biased region" description="Basic and acidic residues" evidence="1">
    <location>
        <begin position="50"/>
        <end position="68"/>
    </location>
</feature>
<evidence type="ECO:0000256" key="1">
    <source>
        <dbReference type="SAM" id="MobiDB-lite"/>
    </source>
</evidence>
<evidence type="ECO:0000313" key="3">
    <source>
        <dbReference type="Proteomes" id="UP001165082"/>
    </source>
</evidence>
<proteinExistence type="predicted"/>
<comment type="caution">
    <text evidence="2">The sequence shown here is derived from an EMBL/GenBank/DDBJ whole genome shotgun (WGS) entry which is preliminary data.</text>
</comment>
<keyword evidence="3" id="KW-1185">Reference proteome</keyword>
<feature type="region of interest" description="Disordered" evidence="1">
    <location>
        <begin position="29"/>
        <end position="83"/>
    </location>
</feature>
<evidence type="ECO:0000313" key="2">
    <source>
        <dbReference type="EMBL" id="GMH61178.1"/>
    </source>
</evidence>
<dbReference type="Proteomes" id="UP001165082">
    <property type="component" value="Unassembled WGS sequence"/>
</dbReference>
<protein>
    <submittedName>
        <fullName evidence="2">Uncharacterized protein</fullName>
    </submittedName>
</protein>
<name>A0A9W7A1X2_9STRA</name>
<sequence length="83" mass="9074">MAQTGLSELYALKKYLNTAQSSTVMVNGFGFQERGGEEGEGEGGEEDFEEGHGSSRTPERRRSEPSDRGEDEERGGQEGRSQS</sequence>
<organism evidence="2 3">
    <name type="scientific">Triparma retinervis</name>
    <dbReference type="NCBI Taxonomy" id="2557542"/>
    <lineage>
        <taxon>Eukaryota</taxon>
        <taxon>Sar</taxon>
        <taxon>Stramenopiles</taxon>
        <taxon>Ochrophyta</taxon>
        <taxon>Bolidophyceae</taxon>
        <taxon>Parmales</taxon>
        <taxon>Triparmaceae</taxon>
        <taxon>Triparma</taxon>
    </lineage>
</organism>
<gene>
    <name evidence="2" type="ORF">TrRE_jg8047</name>
</gene>
<accession>A0A9W7A1X2</accession>